<dbReference type="InterPro" id="IPR023186">
    <property type="entry name" value="IUNH"/>
</dbReference>
<dbReference type="AlphaFoldDB" id="A0A419V6P5"/>
<accession>A0A419V6P5</accession>
<dbReference type="PANTHER" id="PTHR12304">
    <property type="entry name" value="INOSINE-URIDINE PREFERRING NUCLEOSIDE HYDROLASE"/>
    <property type="match status" value="1"/>
</dbReference>
<dbReference type="GO" id="GO:0006152">
    <property type="term" value="P:purine nucleoside catabolic process"/>
    <property type="evidence" value="ECO:0007669"/>
    <property type="project" value="TreeGrafter"/>
</dbReference>
<keyword evidence="6" id="KW-1185">Reference proteome</keyword>
<feature type="region of interest" description="Disordered" evidence="3">
    <location>
        <begin position="80"/>
        <end position="99"/>
    </location>
</feature>
<proteinExistence type="predicted"/>
<feature type="domain" description="Inosine/uridine-preferring nucleoside hydrolase" evidence="4">
    <location>
        <begin position="7"/>
        <end position="302"/>
    </location>
</feature>
<keyword evidence="1 5" id="KW-0378">Hydrolase</keyword>
<gene>
    <name evidence="5" type="ORF">ATL39_1247</name>
</gene>
<evidence type="ECO:0000256" key="3">
    <source>
        <dbReference type="SAM" id="MobiDB-lite"/>
    </source>
</evidence>
<dbReference type="SUPFAM" id="SSF53590">
    <property type="entry name" value="Nucleoside hydrolase"/>
    <property type="match status" value="1"/>
</dbReference>
<evidence type="ECO:0000313" key="6">
    <source>
        <dbReference type="Proteomes" id="UP000285120"/>
    </source>
</evidence>
<organism evidence="5 6">
    <name type="scientific">Sinobaca qinghaiensis</name>
    <dbReference type="NCBI Taxonomy" id="342944"/>
    <lineage>
        <taxon>Bacteria</taxon>
        <taxon>Bacillati</taxon>
        <taxon>Bacillota</taxon>
        <taxon>Bacilli</taxon>
        <taxon>Bacillales</taxon>
        <taxon>Sporolactobacillaceae</taxon>
        <taxon>Sinobaca</taxon>
    </lineage>
</organism>
<dbReference type="Proteomes" id="UP000285120">
    <property type="component" value="Unassembled WGS sequence"/>
</dbReference>
<dbReference type="CDD" id="cd02651">
    <property type="entry name" value="nuc_hydro_IU_UC_XIUA"/>
    <property type="match status" value="1"/>
</dbReference>
<evidence type="ECO:0000256" key="2">
    <source>
        <dbReference type="ARBA" id="ARBA00023295"/>
    </source>
</evidence>
<reference evidence="5 6" key="1">
    <citation type="submission" date="2018-09" db="EMBL/GenBank/DDBJ databases">
        <title>Genomic Encyclopedia of Archaeal and Bacterial Type Strains, Phase II (KMG-II): from individual species to whole genera.</title>
        <authorList>
            <person name="Goeker M."/>
        </authorList>
    </citation>
    <scope>NUCLEOTIDE SEQUENCE [LARGE SCALE GENOMIC DNA]</scope>
    <source>
        <strain evidence="5 6">DSM 17008</strain>
    </source>
</reference>
<sequence>MGNTRKIIMDMDPGHDDAMALIVAASSPKLEIMAITTVSGNAPVEKTTRNARRICDLIHLQQVPIYKGASRPLLRAPEAAETIHGESGLDGPELSDNPEKTVEKEHAVDAIIHIIEHSESPVTLVPTGPLTNIALALIKEPGIAGNIEEIVLMGGGTFGNWTPAAEFNIYADAEAAKVVFESGISIAMFGLDVTHQALITPEIQQRISTSRHPAGRFVFDLLDFFMEAYKNTFRFEGAPLHDVCTVAYLIDSGMFTMEHVHVGIETRGEYTYGATAVDLLHVTGTEPNVWFAGSLQVDRLWKLIKEAVDSYEK</sequence>
<dbReference type="PANTHER" id="PTHR12304:SF4">
    <property type="entry name" value="URIDINE NUCLEOSIDASE"/>
    <property type="match status" value="1"/>
</dbReference>
<dbReference type="GO" id="GO:0005829">
    <property type="term" value="C:cytosol"/>
    <property type="evidence" value="ECO:0007669"/>
    <property type="project" value="TreeGrafter"/>
</dbReference>
<dbReference type="Gene3D" id="3.90.245.10">
    <property type="entry name" value="Ribonucleoside hydrolase-like"/>
    <property type="match status" value="1"/>
</dbReference>
<dbReference type="OrthoDB" id="9797882at2"/>
<evidence type="ECO:0000256" key="1">
    <source>
        <dbReference type="ARBA" id="ARBA00022801"/>
    </source>
</evidence>
<dbReference type="RefSeq" id="WP_120192417.1">
    <property type="nucleotide sequence ID" value="NZ_RAPK01000007.1"/>
</dbReference>
<name>A0A419V6P5_9BACL</name>
<evidence type="ECO:0000259" key="4">
    <source>
        <dbReference type="Pfam" id="PF01156"/>
    </source>
</evidence>
<protein>
    <submittedName>
        <fullName evidence="5">Inosine-uridine nucleoside N-ribohydrolase</fullName>
    </submittedName>
</protein>
<dbReference type="EMBL" id="RAPK01000007">
    <property type="protein sequence ID" value="RKD75547.1"/>
    <property type="molecule type" value="Genomic_DNA"/>
</dbReference>
<dbReference type="InterPro" id="IPR001910">
    <property type="entry name" value="Inosine/uridine_hydrolase_dom"/>
</dbReference>
<dbReference type="Pfam" id="PF01156">
    <property type="entry name" value="IU_nuc_hydro"/>
    <property type="match status" value="1"/>
</dbReference>
<evidence type="ECO:0000313" key="5">
    <source>
        <dbReference type="EMBL" id="RKD75547.1"/>
    </source>
</evidence>
<comment type="caution">
    <text evidence="5">The sequence shown here is derived from an EMBL/GenBank/DDBJ whole genome shotgun (WGS) entry which is preliminary data.</text>
</comment>
<keyword evidence="2" id="KW-0326">Glycosidase</keyword>
<dbReference type="GO" id="GO:0008477">
    <property type="term" value="F:purine nucleosidase activity"/>
    <property type="evidence" value="ECO:0007669"/>
    <property type="project" value="TreeGrafter"/>
</dbReference>
<dbReference type="InterPro" id="IPR036452">
    <property type="entry name" value="Ribo_hydro-like"/>
</dbReference>